<name>A0AAD7CMP0_MYCRO</name>
<keyword evidence="1" id="KW-1133">Transmembrane helix</keyword>
<sequence>MDNRPAKYLLGPLLIGTCISLVFQGVLSTQFVNYFGTFRTDPVRLKVAVGILALLTYLNAIHLIATQWIRLILHFGDFPNPVGSNDPLPIEAGIVLAAIPFLVQIYFCVRLHMISKKLYIAVPIGVLAPSPALPISLQLLPTKIPQGFPELNDDNIYLPTVMVCFSVDIVLACSIAYFLIKSKRDISPQTVGLINALIRLAIQTAAPATICALIDFVISLAFPEPVPASRAVAAGAVQAILPSFYAFSMMWTLNERTNIRAEHLSYEIDGFAASGFDFAPDLRNATALSCLRFQDAEQAPMSQTTTELGATSAGKQARFSIADSDTDEIVFAPAEPKRQVKLE</sequence>
<proteinExistence type="predicted"/>
<feature type="transmembrane region" description="Helical" evidence="1">
    <location>
        <begin position="156"/>
        <end position="180"/>
    </location>
</feature>
<evidence type="ECO:0000313" key="4">
    <source>
        <dbReference type="Proteomes" id="UP001221757"/>
    </source>
</evidence>
<keyword evidence="1" id="KW-0812">Transmembrane</keyword>
<dbReference type="EMBL" id="JARKIE010000332">
    <property type="protein sequence ID" value="KAJ7653746.1"/>
    <property type="molecule type" value="Genomic_DNA"/>
</dbReference>
<reference evidence="3" key="1">
    <citation type="submission" date="2023-03" db="EMBL/GenBank/DDBJ databases">
        <title>Massive genome expansion in bonnet fungi (Mycena s.s.) driven by repeated elements and novel gene families across ecological guilds.</title>
        <authorList>
            <consortium name="Lawrence Berkeley National Laboratory"/>
            <person name="Harder C.B."/>
            <person name="Miyauchi S."/>
            <person name="Viragh M."/>
            <person name="Kuo A."/>
            <person name="Thoen E."/>
            <person name="Andreopoulos B."/>
            <person name="Lu D."/>
            <person name="Skrede I."/>
            <person name="Drula E."/>
            <person name="Henrissat B."/>
            <person name="Morin E."/>
            <person name="Kohler A."/>
            <person name="Barry K."/>
            <person name="LaButti K."/>
            <person name="Morin E."/>
            <person name="Salamov A."/>
            <person name="Lipzen A."/>
            <person name="Mereny Z."/>
            <person name="Hegedus B."/>
            <person name="Baldrian P."/>
            <person name="Stursova M."/>
            <person name="Weitz H."/>
            <person name="Taylor A."/>
            <person name="Grigoriev I.V."/>
            <person name="Nagy L.G."/>
            <person name="Martin F."/>
            <person name="Kauserud H."/>
        </authorList>
    </citation>
    <scope>NUCLEOTIDE SEQUENCE</scope>
    <source>
        <strain evidence="3">CBHHK067</strain>
    </source>
</reference>
<evidence type="ECO:0000256" key="1">
    <source>
        <dbReference type="SAM" id="Phobius"/>
    </source>
</evidence>
<dbReference type="Pfam" id="PF20152">
    <property type="entry name" value="DUF6534"/>
    <property type="match status" value="1"/>
</dbReference>
<feature type="transmembrane region" description="Helical" evidence="1">
    <location>
        <begin position="89"/>
        <end position="109"/>
    </location>
</feature>
<dbReference type="Proteomes" id="UP001221757">
    <property type="component" value="Unassembled WGS sequence"/>
</dbReference>
<feature type="transmembrane region" description="Helical" evidence="1">
    <location>
        <begin position="118"/>
        <end position="136"/>
    </location>
</feature>
<keyword evidence="4" id="KW-1185">Reference proteome</keyword>
<dbReference type="InterPro" id="IPR045339">
    <property type="entry name" value="DUF6534"/>
</dbReference>
<comment type="caution">
    <text evidence="3">The sequence shown here is derived from an EMBL/GenBank/DDBJ whole genome shotgun (WGS) entry which is preliminary data.</text>
</comment>
<feature type="transmembrane region" description="Helical" evidence="1">
    <location>
        <begin position="12"/>
        <end position="35"/>
    </location>
</feature>
<dbReference type="AlphaFoldDB" id="A0AAD7CMP0"/>
<accession>A0AAD7CMP0</accession>
<evidence type="ECO:0000313" key="3">
    <source>
        <dbReference type="EMBL" id="KAJ7653746.1"/>
    </source>
</evidence>
<feature type="transmembrane region" description="Helical" evidence="1">
    <location>
        <begin position="47"/>
        <end position="69"/>
    </location>
</feature>
<feature type="transmembrane region" description="Helical" evidence="1">
    <location>
        <begin position="200"/>
        <end position="222"/>
    </location>
</feature>
<gene>
    <name evidence="3" type="ORF">B0H17DRAFT_1100548</name>
</gene>
<keyword evidence="1" id="KW-0472">Membrane</keyword>
<organism evidence="3 4">
    <name type="scientific">Mycena rosella</name>
    <name type="common">Pink bonnet</name>
    <name type="synonym">Agaricus rosellus</name>
    <dbReference type="NCBI Taxonomy" id="1033263"/>
    <lineage>
        <taxon>Eukaryota</taxon>
        <taxon>Fungi</taxon>
        <taxon>Dikarya</taxon>
        <taxon>Basidiomycota</taxon>
        <taxon>Agaricomycotina</taxon>
        <taxon>Agaricomycetes</taxon>
        <taxon>Agaricomycetidae</taxon>
        <taxon>Agaricales</taxon>
        <taxon>Marasmiineae</taxon>
        <taxon>Mycenaceae</taxon>
        <taxon>Mycena</taxon>
    </lineage>
</organism>
<feature type="transmembrane region" description="Helical" evidence="1">
    <location>
        <begin position="228"/>
        <end position="247"/>
    </location>
</feature>
<protein>
    <recommendedName>
        <fullName evidence="2">DUF6534 domain-containing protein</fullName>
    </recommendedName>
</protein>
<evidence type="ECO:0000259" key="2">
    <source>
        <dbReference type="Pfam" id="PF20152"/>
    </source>
</evidence>
<dbReference type="PANTHER" id="PTHR40465:SF1">
    <property type="entry name" value="DUF6534 DOMAIN-CONTAINING PROTEIN"/>
    <property type="match status" value="1"/>
</dbReference>
<feature type="domain" description="DUF6534" evidence="2">
    <location>
        <begin position="166"/>
        <end position="257"/>
    </location>
</feature>
<dbReference type="PANTHER" id="PTHR40465">
    <property type="entry name" value="CHROMOSOME 1, WHOLE GENOME SHOTGUN SEQUENCE"/>
    <property type="match status" value="1"/>
</dbReference>